<dbReference type="SUPFAM" id="SSF110087">
    <property type="entry name" value="DR1885-like metal-binding protein"/>
    <property type="match status" value="1"/>
</dbReference>
<accession>U2YN56</accession>
<evidence type="ECO:0000313" key="3">
    <source>
        <dbReference type="Proteomes" id="UP000016568"/>
    </source>
</evidence>
<dbReference type="AlphaFoldDB" id="U2YN56"/>
<reference evidence="2 3" key="1">
    <citation type="submission" date="2013-09" db="EMBL/GenBank/DDBJ databases">
        <title>Whole genome shotgun sequence of Novosphingobium tardaugens NBRC 16725.</title>
        <authorList>
            <person name="Isaki S."/>
            <person name="Hosoyama A."/>
            <person name="Tsuchikane K."/>
            <person name="Katsumata H."/>
            <person name="Ando Y."/>
            <person name="Yamazaki S."/>
            <person name="Fujita N."/>
        </authorList>
    </citation>
    <scope>NUCLEOTIDE SEQUENCE [LARGE SCALE GENOMIC DNA]</scope>
    <source>
        <strain evidence="2 3">NBRC 16725</strain>
    </source>
</reference>
<dbReference type="PANTHER" id="PTHR36302">
    <property type="entry name" value="BLR7088 PROTEIN"/>
    <property type="match status" value="1"/>
</dbReference>
<dbReference type="InterPro" id="IPR007410">
    <property type="entry name" value="LpqE-like"/>
</dbReference>
<dbReference type="EMBL" id="BASZ01000008">
    <property type="protein sequence ID" value="GAD50230.1"/>
    <property type="molecule type" value="Genomic_DNA"/>
</dbReference>
<keyword evidence="3" id="KW-1185">Reference proteome</keyword>
<dbReference type="RefSeq" id="WP_021691048.1">
    <property type="nucleotide sequence ID" value="NZ_BASZ01000008.1"/>
</dbReference>
<feature type="chain" id="PRO_5004636530" description="Copper chaperone PCu(A)C" evidence="1">
    <location>
        <begin position="23"/>
        <end position="166"/>
    </location>
</feature>
<dbReference type="InterPro" id="IPR058248">
    <property type="entry name" value="Lxx211020-like"/>
</dbReference>
<comment type="caution">
    <text evidence="2">The sequence shown here is derived from an EMBL/GenBank/DDBJ whole genome shotgun (WGS) entry which is preliminary data.</text>
</comment>
<evidence type="ECO:0008006" key="4">
    <source>
        <dbReference type="Google" id="ProtNLM"/>
    </source>
</evidence>
<proteinExistence type="predicted"/>
<gene>
    <name evidence="2" type="ORF">NT2_08_00170</name>
</gene>
<dbReference type="InterPro" id="IPR036182">
    <property type="entry name" value="PCuAC_sf"/>
</dbReference>
<protein>
    <recommendedName>
        <fullName evidence="4">Copper chaperone PCu(A)C</fullName>
    </recommendedName>
</protein>
<dbReference type="PANTHER" id="PTHR36302:SF1">
    <property type="entry name" value="COPPER CHAPERONE PCU(A)C"/>
    <property type="match status" value="1"/>
</dbReference>
<keyword evidence="1" id="KW-0732">Signal</keyword>
<sequence>MFSKHLVAAVAAMFLATGGSLAAHSYTAGDLVIGHPWARETAPGQSAGGGFMTVTNKGAQADRLLSGTSPAAKDVQIHSVNMDGGVMRMRPLPHGLPVPAGQTVALKPGGYHIMLLGLKQPLKQGSRVPVTLHFQRAGKVRVELAVAPIGAAAAAAGESSRGHRHD</sequence>
<dbReference type="Gene3D" id="2.60.40.1890">
    <property type="entry name" value="PCu(A)C copper chaperone"/>
    <property type="match status" value="1"/>
</dbReference>
<feature type="signal peptide" evidence="1">
    <location>
        <begin position="1"/>
        <end position="22"/>
    </location>
</feature>
<name>U2YN56_9SPHN</name>
<evidence type="ECO:0000313" key="2">
    <source>
        <dbReference type="EMBL" id="GAD50230.1"/>
    </source>
</evidence>
<evidence type="ECO:0000256" key="1">
    <source>
        <dbReference type="SAM" id="SignalP"/>
    </source>
</evidence>
<dbReference type="eggNOG" id="COG2847">
    <property type="taxonomic scope" value="Bacteria"/>
</dbReference>
<dbReference type="Pfam" id="PF04314">
    <property type="entry name" value="PCuAC"/>
    <property type="match status" value="1"/>
</dbReference>
<dbReference type="Proteomes" id="UP000016568">
    <property type="component" value="Unassembled WGS sequence"/>
</dbReference>
<organism evidence="2 3">
    <name type="scientific">Caenibius tardaugens NBRC 16725</name>
    <dbReference type="NCBI Taxonomy" id="1219035"/>
    <lineage>
        <taxon>Bacteria</taxon>
        <taxon>Pseudomonadati</taxon>
        <taxon>Pseudomonadota</taxon>
        <taxon>Alphaproteobacteria</taxon>
        <taxon>Sphingomonadales</taxon>
        <taxon>Erythrobacteraceae</taxon>
        <taxon>Caenibius</taxon>
    </lineage>
</organism>